<dbReference type="EMBL" id="AP028922">
    <property type="protein sequence ID" value="BET02327.1"/>
    <property type="molecule type" value="Genomic_DNA"/>
</dbReference>
<organism evidence="1 2">
    <name type="scientific">Nesidiocoris tenuis</name>
    <dbReference type="NCBI Taxonomy" id="355587"/>
    <lineage>
        <taxon>Eukaryota</taxon>
        <taxon>Metazoa</taxon>
        <taxon>Ecdysozoa</taxon>
        <taxon>Arthropoda</taxon>
        <taxon>Hexapoda</taxon>
        <taxon>Insecta</taxon>
        <taxon>Pterygota</taxon>
        <taxon>Neoptera</taxon>
        <taxon>Paraneoptera</taxon>
        <taxon>Hemiptera</taxon>
        <taxon>Heteroptera</taxon>
        <taxon>Panheteroptera</taxon>
        <taxon>Cimicomorpha</taxon>
        <taxon>Miridae</taxon>
        <taxon>Dicyphina</taxon>
        <taxon>Nesidiocoris</taxon>
    </lineage>
</organism>
<proteinExistence type="predicted"/>
<sequence>MSKPILRFRGRIVDIYRPYFRFLRVNRPPVGRNRATNNQDLGLDGDAFPRLDTAQGRRTFGRSERSPSCRKCEPRHWILQLGLGSTADETKKSPVLPSGKVIASVVENG</sequence>
<keyword evidence="2" id="KW-1185">Reference proteome</keyword>
<gene>
    <name evidence="1" type="ORF">NTJ_15145</name>
</gene>
<evidence type="ECO:0000313" key="1">
    <source>
        <dbReference type="EMBL" id="BET02327.1"/>
    </source>
</evidence>
<protein>
    <submittedName>
        <fullName evidence="1">Uncharacterized protein</fullName>
    </submittedName>
</protein>
<reference evidence="1 2" key="1">
    <citation type="submission" date="2023-09" db="EMBL/GenBank/DDBJ databases">
        <title>Nesidiocoris tenuis whole genome shotgun sequence.</title>
        <authorList>
            <person name="Shibata T."/>
            <person name="Shimoda M."/>
            <person name="Kobayashi T."/>
            <person name="Uehara T."/>
        </authorList>
    </citation>
    <scope>NUCLEOTIDE SEQUENCE [LARGE SCALE GENOMIC DNA]</scope>
    <source>
        <strain evidence="1 2">Japan</strain>
    </source>
</reference>
<accession>A0ABN7BD79</accession>
<evidence type="ECO:0000313" key="2">
    <source>
        <dbReference type="Proteomes" id="UP001307889"/>
    </source>
</evidence>
<dbReference type="Proteomes" id="UP001307889">
    <property type="component" value="Chromosome 14"/>
</dbReference>
<name>A0ABN7BD79_9HEMI</name>